<dbReference type="OrthoDB" id="1806726at2"/>
<evidence type="ECO:0000313" key="1">
    <source>
        <dbReference type="EMBL" id="ABI67375.1"/>
    </source>
</evidence>
<dbReference type="eggNOG" id="ENOG5033A8M">
    <property type="taxonomic scope" value="Bacteria"/>
</dbReference>
<dbReference type="RefSeq" id="WP_011639486.1">
    <property type="nucleotide sequence ID" value="NC_008346.1"/>
</dbReference>
<sequence>MLTISEVAGRFNISNRQVHELMDYGYLTVAQVERKDNRGICFLFSEKEIETLDIPSLLAEIKEKRERNEKPRYQGSSDLRKIIKAFNYYDRFLEEIEEYPEAELLKACFYLFHLNHYAKTYPEISKSLYQLKARVLEKVYRENQAKFKVIYLLGADKKKVWLCEDCKEAAHSRGLSYNRFIREDAYCSKCYIQSVEKEYYSLLEFILRVGDYRFIFHSPRSLAAAWVDNLPELPCEVRREGFYEDRMYLYGRRVTAVEERVFPLEMIKEKLMDYLGRDPQSND</sequence>
<proteinExistence type="predicted"/>
<accession>Q0B0X9</accession>
<dbReference type="Proteomes" id="UP000001968">
    <property type="component" value="Chromosome"/>
</dbReference>
<evidence type="ECO:0000313" key="2">
    <source>
        <dbReference type="Proteomes" id="UP000001968"/>
    </source>
</evidence>
<name>Q0B0X9_SYNWW</name>
<dbReference type="EMBL" id="CP000448">
    <property type="protein sequence ID" value="ABI67375.1"/>
    <property type="molecule type" value="Genomic_DNA"/>
</dbReference>
<dbReference type="KEGG" id="swo:Swol_0016"/>
<keyword evidence="2" id="KW-1185">Reference proteome</keyword>
<organism evidence="1 2">
    <name type="scientific">Syntrophomonas wolfei subsp. wolfei (strain DSM 2245B / Goettingen)</name>
    <dbReference type="NCBI Taxonomy" id="335541"/>
    <lineage>
        <taxon>Bacteria</taxon>
        <taxon>Bacillati</taxon>
        <taxon>Bacillota</taxon>
        <taxon>Clostridia</taxon>
        <taxon>Eubacteriales</taxon>
        <taxon>Syntrophomonadaceae</taxon>
        <taxon>Syntrophomonas</taxon>
    </lineage>
</organism>
<protein>
    <submittedName>
        <fullName evidence="1">Uncharacterized protein</fullName>
    </submittedName>
</protein>
<gene>
    <name evidence="1" type="ordered locus">Swol_0016</name>
</gene>
<dbReference type="HOGENOM" id="CLU_949063_0_0_9"/>
<reference evidence="2" key="1">
    <citation type="journal article" date="2010" name="Environ. Microbiol.">
        <title>The genome of Syntrophomonas wolfei: new insights into syntrophic metabolism and biohydrogen production.</title>
        <authorList>
            <person name="Sieber J.R."/>
            <person name="Sims D.R."/>
            <person name="Han C."/>
            <person name="Kim E."/>
            <person name="Lykidis A."/>
            <person name="Lapidus A.L."/>
            <person name="McDonnald E."/>
            <person name="Rohlin L."/>
            <person name="Culley D.E."/>
            <person name="Gunsalus R."/>
            <person name="McInerney M.J."/>
        </authorList>
    </citation>
    <scope>NUCLEOTIDE SEQUENCE [LARGE SCALE GENOMIC DNA]</scope>
    <source>
        <strain evidence="2">DSM 2245B / Goettingen</strain>
    </source>
</reference>
<dbReference type="AlphaFoldDB" id="Q0B0X9"/>